<evidence type="ECO:0000313" key="5">
    <source>
        <dbReference type="Proteomes" id="UP000034805"/>
    </source>
</evidence>
<feature type="compositionally biased region" description="Acidic residues" evidence="2">
    <location>
        <begin position="15"/>
        <end position="24"/>
    </location>
</feature>
<comment type="caution">
    <text evidence="4">The sequence shown here is derived from an EMBL/GenBank/DDBJ whole genome shotgun (WGS) entry which is preliminary data.</text>
</comment>
<dbReference type="STRING" id="113540.ENSSFOP00015047144"/>
<feature type="coiled-coil region" evidence="1">
    <location>
        <begin position="855"/>
        <end position="938"/>
    </location>
</feature>
<feature type="compositionally biased region" description="Basic and acidic residues" evidence="2">
    <location>
        <begin position="25"/>
        <end position="35"/>
    </location>
</feature>
<feature type="non-terminal residue" evidence="4">
    <location>
        <position position="1628"/>
    </location>
</feature>
<evidence type="ECO:0000256" key="2">
    <source>
        <dbReference type="SAM" id="MobiDB-lite"/>
    </source>
</evidence>
<feature type="compositionally biased region" description="Polar residues" evidence="2">
    <location>
        <begin position="1369"/>
        <end position="1380"/>
    </location>
</feature>
<feature type="region of interest" description="Disordered" evidence="2">
    <location>
        <begin position="162"/>
        <end position="186"/>
    </location>
</feature>
<dbReference type="InterPro" id="IPR051235">
    <property type="entry name" value="CEP152/SHC-Transforming"/>
</dbReference>
<dbReference type="Pfam" id="PF25769">
    <property type="entry name" value="PLK4_bind_CEP152"/>
    <property type="match status" value="1"/>
</dbReference>
<protein>
    <submittedName>
        <fullName evidence="4">Centrosomal protein of 152 kDa-like</fullName>
    </submittedName>
</protein>
<feature type="region of interest" description="Disordered" evidence="2">
    <location>
        <begin position="1"/>
        <end position="58"/>
    </location>
</feature>
<feature type="region of interest" description="Disordered" evidence="2">
    <location>
        <begin position="989"/>
        <end position="1008"/>
    </location>
</feature>
<sequence length="1628" mass="186551">MSLDFDAAGLQTQHDEDDDYDQEDYERQQELHKLLTDLPDDMLEDSGDDVSQAHDGSVCGDHTIDDRTQHTWDPHTQWNELQGDTPTDENGESNYVQTPYHEDYTHEHGTEQFNGHMNQHHAWLQPQGQRQGYMYDHGEYVFSKRGTNPSAVEREFAQYPHAEPERDGQDHVDKASSRKQVQVLEGQASRDDHLAQYKVTFNPYQPDAQPKMFRLEGVGPDGGFDQLQREFLDSAHNSADKQQIAQLQILNKAQLRQIEDLEKKLEDCRRNMRYMEHQLAIVKDEKEGLAVSLKESAHLLQEAKEREHQLQGKVSALQLQVQTLTDKDCEIAELCRSETLSRARQQHERDLVAIREQHEAKILVLQQKLDTQVQALEEQTELSRKLQEQLKQLERQREEERLERAAVINTLTKRLDESQQQCASLLHTGSVQEMNQLHMQLQQVQSAMKISENMNKSLQEELSELKEHVTLYESAIKLGVISLDSNGEWDNQLSDSYVELGIKKVNWKNSRFHSTSPDALPRTDMVFELKAELQRLLGSLKAKRQKISQLQEELQRTQARSQELQDQLDKAERSVRDSRLREISLEKQLEVSSMTAHQEELQQLRKDKELLQDRKLESQNRELKQSEEKVRAANGELCTKMREMIQELDQEKQEAAERYERTQQQFRDDVVNHVRTELAEEHFAQMEALQTECQKKVHLLELKLADLNKEMVAVQECYIAICREKDSLEESLQAKMMEERTKFEKETALEEVERQWAQRCKQASTRRDGMVEERDTQTEGLDSRAELEALLTAQRLALQQEAAQVQARIVEEAVQHVEQDLHKKHMEALTQKVASAVSSARECWLQELTSLPEYKASLQAEREDWERRQEKETAQKMASVLIAAEEKWRREQEVVEAELRDAVRLLQQQLEQSKEEAAARLKAELAQARAAWNQDKQEEISRIQAQNEKDYRSFLDEQRCKLELALKQAKEEASRQKEAEFQQLFRDQQEEWNAQQESRSHAERKRHREEALLEAQSTLAEIQDFITNDPRWLTQSEEKPSSSPCATPSPGGLRAYLQTACRALLVQAVDQVKQHWKKCSEDQLARMLKEQEDQHKKELNRIRVSMLQSNELPCGQSCADSLQKLQKQCKDLKRHLEKACRQLQQTVHDHKAALQQLKEEHEDAMQKEREESQKKLEEVKRSSSNHPSLYVTSRMYRTDSSPDSQQSLQAGLEEMKKQYMKAVGKIRSDMLRYIQESKTRAAEMIRTEVLRERQETARKMRRYYLTCLQELLEDGGKAQGAEKKIINAASKLATMAKVLETPVSKKQGSMRLETLAGEKAAKLSLSSSDQSTSPQQAATQTSTSAEKQQLSMVSIDRDSRPGAEHPGTKSPSETLTSRDSSMSDKRKVQQDAPSQAPPKPAQSLSLTPVGNGKSLLPVGGVTDEGQVHVTLRTQSRELYVREASDHLSTKSAVKPFLIKETPVKDGGWSNWNFVGSEPYLDHQNRTSAFPNGQSELRNASAFPVPSFISVSETDDDTDDDLSRYGSWSTYRKLPEVPNKAKVKPPPSASREGAQDTNVTKARDPIPGSEGAGLRRLCSKSLFPEMKACQQDSGFDSPLSLLPNPVSSPPSPDVQTSTTASVFDHIPSY</sequence>
<feature type="region of interest" description="Disordered" evidence="2">
    <location>
        <begin position="1592"/>
        <end position="1628"/>
    </location>
</feature>
<accession>A0A0P7VBZ1</accession>
<dbReference type="Proteomes" id="UP000034805">
    <property type="component" value="Unassembled WGS sequence"/>
</dbReference>
<feature type="compositionally biased region" description="Low complexity" evidence="2">
    <location>
        <begin position="1321"/>
        <end position="1349"/>
    </location>
</feature>
<feature type="compositionally biased region" description="Acidic residues" evidence="2">
    <location>
        <begin position="38"/>
        <end position="48"/>
    </location>
</feature>
<feature type="region of interest" description="Disordered" evidence="2">
    <location>
        <begin position="1160"/>
        <end position="1185"/>
    </location>
</feature>
<feature type="compositionally biased region" description="Basic and acidic residues" evidence="2">
    <location>
        <begin position="162"/>
        <end position="176"/>
    </location>
</feature>
<dbReference type="GO" id="GO:0005813">
    <property type="term" value="C:centrosome"/>
    <property type="evidence" value="ECO:0007669"/>
    <property type="project" value="TreeGrafter"/>
</dbReference>
<keyword evidence="1" id="KW-0175">Coiled coil</keyword>
<evidence type="ECO:0000313" key="4">
    <source>
        <dbReference type="EMBL" id="KPP72654.1"/>
    </source>
</evidence>
<feature type="coiled-coil region" evidence="1">
    <location>
        <begin position="244"/>
        <end position="475"/>
    </location>
</feature>
<dbReference type="Pfam" id="PF25770">
    <property type="entry name" value="CC_CEP63-bind_CEP152"/>
    <property type="match status" value="1"/>
</dbReference>
<evidence type="ECO:0000256" key="1">
    <source>
        <dbReference type="SAM" id="Coils"/>
    </source>
</evidence>
<dbReference type="GO" id="GO:0007099">
    <property type="term" value="P:centriole replication"/>
    <property type="evidence" value="ECO:0007669"/>
    <property type="project" value="TreeGrafter"/>
</dbReference>
<feature type="region of interest" description="Disordered" evidence="2">
    <location>
        <begin position="1535"/>
        <end position="1572"/>
    </location>
</feature>
<evidence type="ECO:0000259" key="3">
    <source>
        <dbReference type="Pfam" id="PF25770"/>
    </source>
</evidence>
<proteinExistence type="predicted"/>
<name>A0A0P7VBZ1_SCLFO</name>
<gene>
    <name evidence="4" type="ORF">Z043_108326</name>
</gene>
<dbReference type="PANTHER" id="PTHR10337:SF6">
    <property type="entry name" value="CENTROSOMAL PROTEIN OF 152 KDA"/>
    <property type="match status" value="1"/>
</dbReference>
<dbReference type="EMBL" id="JARO02002443">
    <property type="protein sequence ID" value="KPP72654.1"/>
    <property type="molecule type" value="Genomic_DNA"/>
</dbReference>
<feature type="coiled-coil region" evidence="1">
    <location>
        <begin position="533"/>
        <end position="665"/>
    </location>
</feature>
<organism evidence="4 5">
    <name type="scientific">Scleropages formosus</name>
    <name type="common">Asian bonytongue</name>
    <name type="synonym">Osteoglossum formosum</name>
    <dbReference type="NCBI Taxonomy" id="113540"/>
    <lineage>
        <taxon>Eukaryota</taxon>
        <taxon>Metazoa</taxon>
        <taxon>Chordata</taxon>
        <taxon>Craniata</taxon>
        <taxon>Vertebrata</taxon>
        <taxon>Euteleostomi</taxon>
        <taxon>Actinopterygii</taxon>
        <taxon>Neopterygii</taxon>
        <taxon>Teleostei</taxon>
        <taxon>Osteoglossocephala</taxon>
        <taxon>Osteoglossomorpha</taxon>
        <taxon>Osteoglossiformes</taxon>
        <taxon>Osteoglossidae</taxon>
        <taxon>Scleropages</taxon>
    </lineage>
</organism>
<feature type="compositionally biased region" description="Basic and acidic residues" evidence="2">
    <location>
        <begin position="1160"/>
        <end position="1181"/>
    </location>
</feature>
<reference evidence="4 5" key="1">
    <citation type="submission" date="2015-08" db="EMBL/GenBank/DDBJ databases">
        <title>The genome of the Asian arowana (Scleropages formosus).</title>
        <authorList>
            <person name="Tan M.H."/>
            <person name="Gan H.M."/>
            <person name="Croft L.J."/>
            <person name="Austin C.M."/>
        </authorList>
    </citation>
    <scope>NUCLEOTIDE SEQUENCE [LARGE SCALE GENOMIC DNA]</scope>
    <source>
        <strain evidence="4">Aro1</strain>
    </source>
</reference>
<dbReference type="InterPro" id="IPR057659">
    <property type="entry name" value="CEP152_CC"/>
</dbReference>
<feature type="region of interest" description="Disordered" evidence="2">
    <location>
        <begin position="1321"/>
        <end position="1421"/>
    </location>
</feature>
<feature type="domain" description="CEP152 CEP63 binding coiled coil" evidence="3">
    <location>
        <begin position="1212"/>
        <end position="1262"/>
    </location>
</feature>
<feature type="compositionally biased region" description="Basic and acidic residues" evidence="2">
    <location>
        <begin position="1355"/>
        <end position="1367"/>
    </location>
</feature>
<dbReference type="InterPro" id="IPR057664">
    <property type="entry name" value="CEP152_PLK4_bind"/>
</dbReference>
<dbReference type="PANTHER" id="PTHR10337">
    <property type="entry name" value="SHC TRANSFORMING PROTEIN"/>
    <property type="match status" value="1"/>
</dbReference>